<protein>
    <submittedName>
        <fullName evidence="1">Uncharacterized protein</fullName>
    </submittedName>
</protein>
<dbReference type="STRING" id="52.CMC5_004350"/>
<dbReference type="KEGG" id="ccro:CMC5_004350"/>
<evidence type="ECO:0000313" key="2">
    <source>
        <dbReference type="Proteomes" id="UP000067626"/>
    </source>
</evidence>
<keyword evidence="2" id="KW-1185">Reference proteome</keyword>
<accession>A0A0K1E612</accession>
<sequence length="487" mass="50864">MSIDPGPARRALRATCAHAVVAVMSASCGGVDGRVERGADAPAPSEISTQAARDGALADGGVERLQNAAGGAQEGRAFLSDVLRPLPSSVPVRVCSVELPLCVHAPAGAAWSGVREMLAALEDAQRVYDTLGLPRPRDDEGRGGGPEYDVYLSADVVPLSPRPGQDLPALALGYDSASSFALVALPRAAVGGGCWVGADMAYALGHAIGVRADGGVAAGELSMLASHLASIAAPCPIAELPAVATFQRTPERSLMGGSAGGRDGSMLFGRYLDDVYGTGVPGRVLLGLLSIAWQQTPVGSLHFRNEPDMFDALRFSLQARDRNLDGVLLDFAVARAFVGGRSDGLHLSDVAWLGEAGRIRLDWSIPFASLPRRLAPLRPIEPTGATYVWLDLATVGDADEVTVVADWETTALFRWAVVRVDRAGAEAGRVEFGGVYGETRAQRTVIGLSGLSGLLVVGVNLGGDDRSQPFDPEHPTSARGCTVWFAR</sequence>
<dbReference type="AlphaFoldDB" id="A0A0K1E612"/>
<dbReference type="EMBL" id="CP012159">
    <property type="protein sequence ID" value="AKT36321.1"/>
    <property type="molecule type" value="Genomic_DNA"/>
</dbReference>
<dbReference type="PATRIC" id="fig|52.7.peg.464"/>
<evidence type="ECO:0000313" key="1">
    <source>
        <dbReference type="EMBL" id="AKT36321.1"/>
    </source>
</evidence>
<dbReference type="Proteomes" id="UP000067626">
    <property type="component" value="Chromosome"/>
</dbReference>
<gene>
    <name evidence="1" type="ORF">CMC5_004350</name>
</gene>
<proteinExistence type="predicted"/>
<reference evidence="1 2" key="1">
    <citation type="submission" date="2015-07" db="EMBL/GenBank/DDBJ databases">
        <title>Genome analysis of myxobacterium Chondromyces crocatus Cm c5 reveals a high potential for natural compound synthesis and the genetic basis for the loss of fruiting body formation.</title>
        <authorList>
            <person name="Zaburannyi N."/>
            <person name="Bunk B."/>
            <person name="Maier J."/>
            <person name="Overmann J."/>
            <person name="Mueller R."/>
        </authorList>
    </citation>
    <scope>NUCLEOTIDE SEQUENCE [LARGE SCALE GENOMIC DNA]</scope>
    <source>
        <strain evidence="1 2">Cm c5</strain>
    </source>
</reference>
<name>A0A0K1E612_CHOCO</name>
<organism evidence="1 2">
    <name type="scientific">Chondromyces crocatus</name>
    <dbReference type="NCBI Taxonomy" id="52"/>
    <lineage>
        <taxon>Bacteria</taxon>
        <taxon>Pseudomonadati</taxon>
        <taxon>Myxococcota</taxon>
        <taxon>Polyangia</taxon>
        <taxon>Polyangiales</taxon>
        <taxon>Polyangiaceae</taxon>
        <taxon>Chondromyces</taxon>
    </lineage>
</organism>